<accession>A0A021VKV8</accession>
<dbReference type="RefSeq" id="WP_216699501.1">
    <property type="nucleotide sequence ID" value="NZ_AXCW01000492.1"/>
</dbReference>
<name>A0A021VKV8_9CELL</name>
<feature type="region of interest" description="Disordered" evidence="1">
    <location>
        <begin position="13"/>
        <end position="53"/>
    </location>
</feature>
<dbReference type="AlphaFoldDB" id="A0A021VKV8"/>
<evidence type="ECO:0000313" key="2">
    <source>
        <dbReference type="EMBL" id="EYR61821.1"/>
    </source>
</evidence>
<keyword evidence="3" id="KW-1185">Reference proteome</keyword>
<proteinExistence type="predicted"/>
<feature type="non-terminal residue" evidence="2">
    <location>
        <position position="1"/>
    </location>
</feature>
<evidence type="ECO:0000256" key="1">
    <source>
        <dbReference type="SAM" id="MobiDB-lite"/>
    </source>
</evidence>
<dbReference type="Proteomes" id="UP000019753">
    <property type="component" value="Unassembled WGS sequence"/>
</dbReference>
<protein>
    <submittedName>
        <fullName evidence="2">Uncharacterized protein</fullName>
    </submittedName>
</protein>
<feature type="non-terminal residue" evidence="2">
    <location>
        <position position="335"/>
    </location>
</feature>
<reference evidence="2 3" key="1">
    <citation type="submission" date="2014-01" db="EMBL/GenBank/DDBJ databases">
        <title>Actinotalea ferrariae CF5-4.</title>
        <authorList>
            <person name="Chen F."/>
            <person name="Li Y."/>
            <person name="Wang G."/>
        </authorList>
    </citation>
    <scope>NUCLEOTIDE SEQUENCE [LARGE SCALE GENOMIC DNA]</scope>
    <source>
        <strain evidence="2 3">CF5-4</strain>
    </source>
</reference>
<gene>
    <name evidence="2" type="ORF">N866_15810</name>
</gene>
<comment type="caution">
    <text evidence="2">The sequence shown here is derived from an EMBL/GenBank/DDBJ whole genome shotgun (WGS) entry which is preliminary data.</text>
</comment>
<sequence length="335" mass="33035">VVGGGGGYAIGAAGGSADTPSEPAIAVANPFPGAPGDTAASTDAAMPESARTAAGGADAASSWGGFFGRTVFTSSGLPTEAGTARAWAFDPSSAFDAETAAAAAAALGVPGEPRQEDMFWTVGAADGTSATVQLFSDGTVSLSYYDPAKDPWFCAAPDVAEGGAAGGGVSGSEEGLVEPLPVEPCEERDLGPAPQGDAAVTALRDVLAQVGEDPAAYELEAQDPGDDRWSYVVAHQVLDGQRTGLTWGASFTGAGLQSLHGALADLVDLGEYAVVSAEEAVERLGDPRFGAGGGPVAFREGAAGMDVAVPAPSGLPTPPAAGSAVPWPVAEVTIT</sequence>
<organism evidence="2 3">
    <name type="scientific">Actinotalea ferrariae CF5-4</name>
    <dbReference type="NCBI Taxonomy" id="948458"/>
    <lineage>
        <taxon>Bacteria</taxon>
        <taxon>Bacillati</taxon>
        <taxon>Actinomycetota</taxon>
        <taxon>Actinomycetes</taxon>
        <taxon>Micrococcales</taxon>
        <taxon>Cellulomonadaceae</taxon>
        <taxon>Actinotalea</taxon>
    </lineage>
</organism>
<dbReference type="EMBL" id="AXCW01000492">
    <property type="protein sequence ID" value="EYR61821.1"/>
    <property type="molecule type" value="Genomic_DNA"/>
</dbReference>
<evidence type="ECO:0000313" key="3">
    <source>
        <dbReference type="Proteomes" id="UP000019753"/>
    </source>
</evidence>